<accession>A7F3E9</accession>
<gene>
    <name evidence="1" type="ORF">SS1G_11795</name>
</gene>
<reference evidence="2" key="1">
    <citation type="journal article" date="2011" name="PLoS Genet.">
        <title>Genomic analysis of the necrotrophic fungal pathogens Sclerotinia sclerotiorum and Botrytis cinerea.</title>
        <authorList>
            <person name="Amselem J."/>
            <person name="Cuomo C.A."/>
            <person name="van Kan J.A."/>
            <person name="Viaud M."/>
            <person name="Benito E.P."/>
            <person name="Couloux A."/>
            <person name="Coutinho P.M."/>
            <person name="de Vries R.P."/>
            <person name="Dyer P.S."/>
            <person name="Fillinger S."/>
            <person name="Fournier E."/>
            <person name="Gout L."/>
            <person name="Hahn M."/>
            <person name="Kohn L."/>
            <person name="Lapalu N."/>
            <person name="Plummer K.M."/>
            <person name="Pradier J.M."/>
            <person name="Quevillon E."/>
            <person name="Sharon A."/>
            <person name="Simon A."/>
            <person name="ten Have A."/>
            <person name="Tudzynski B."/>
            <person name="Tudzynski P."/>
            <person name="Wincker P."/>
            <person name="Andrew M."/>
            <person name="Anthouard V."/>
            <person name="Beever R.E."/>
            <person name="Beffa R."/>
            <person name="Benoit I."/>
            <person name="Bouzid O."/>
            <person name="Brault B."/>
            <person name="Chen Z."/>
            <person name="Choquer M."/>
            <person name="Collemare J."/>
            <person name="Cotton P."/>
            <person name="Danchin E.G."/>
            <person name="Da Silva C."/>
            <person name="Gautier A."/>
            <person name="Giraud C."/>
            <person name="Giraud T."/>
            <person name="Gonzalez C."/>
            <person name="Grossetete S."/>
            <person name="Guldener U."/>
            <person name="Henrissat B."/>
            <person name="Howlett B.J."/>
            <person name="Kodira C."/>
            <person name="Kretschmer M."/>
            <person name="Lappartient A."/>
            <person name="Leroch M."/>
            <person name="Levis C."/>
            <person name="Mauceli E."/>
            <person name="Neuveglise C."/>
            <person name="Oeser B."/>
            <person name="Pearson M."/>
            <person name="Poulain J."/>
            <person name="Poussereau N."/>
            <person name="Quesneville H."/>
            <person name="Rascle C."/>
            <person name="Schumacher J."/>
            <person name="Segurens B."/>
            <person name="Sexton A."/>
            <person name="Silva E."/>
            <person name="Sirven C."/>
            <person name="Soanes D.M."/>
            <person name="Talbot N.J."/>
            <person name="Templeton M."/>
            <person name="Yandava C."/>
            <person name="Yarden O."/>
            <person name="Zeng Q."/>
            <person name="Rollins J.A."/>
            <person name="Lebrun M.H."/>
            <person name="Dickman M."/>
        </authorList>
    </citation>
    <scope>NUCLEOTIDE SEQUENCE [LARGE SCALE GENOMIC DNA]</scope>
    <source>
        <strain evidence="2">ATCC 18683 / 1980 / Ss-1</strain>
    </source>
</reference>
<evidence type="ECO:0000313" key="2">
    <source>
        <dbReference type="Proteomes" id="UP000001312"/>
    </source>
</evidence>
<keyword evidence="2" id="KW-1185">Reference proteome</keyword>
<name>A7F3E9_SCLS1</name>
<evidence type="ECO:0000313" key="1">
    <source>
        <dbReference type="EMBL" id="EDN97270.1"/>
    </source>
</evidence>
<protein>
    <submittedName>
        <fullName evidence="1">Uncharacterized protein</fullName>
    </submittedName>
</protein>
<dbReference type="RefSeq" id="XP_001586766.1">
    <property type="nucleotide sequence ID" value="XM_001586716.1"/>
</dbReference>
<dbReference type="KEGG" id="ssl:SS1G_11795"/>
<sequence>MAWQSRGRLRAHFLVLQQTYFAHDKMHINGNVHADTAYELIRGATSEHADAEALAPRIVPYIIELMVTLPCSASSG</sequence>
<organism evidence="1 2">
    <name type="scientific">Sclerotinia sclerotiorum (strain ATCC 18683 / 1980 / Ss-1)</name>
    <name type="common">White mold</name>
    <name type="synonym">Whetzelinia sclerotiorum</name>
    <dbReference type="NCBI Taxonomy" id="665079"/>
    <lineage>
        <taxon>Eukaryota</taxon>
        <taxon>Fungi</taxon>
        <taxon>Dikarya</taxon>
        <taxon>Ascomycota</taxon>
        <taxon>Pezizomycotina</taxon>
        <taxon>Leotiomycetes</taxon>
        <taxon>Helotiales</taxon>
        <taxon>Sclerotiniaceae</taxon>
        <taxon>Sclerotinia</taxon>
    </lineage>
</organism>
<dbReference type="InParanoid" id="A7F3E9"/>
<dbReference type="EMBL" id="CH476640">
    <property type="protein sequence ID" value="EDN97270.1"/>
    <property type="molecule type" value="Genomic_DNA"/>
</dbReference>
<dbReference type="Proteomes" id="UP000001312">
    <property type="component" value="Unassembled WGS sequence"/>
</dbReference>
<proteinExistence type="predicted"/>
<dbReference type="AlphaFoldDB" id="A7F3E9"/>
<dbReference type="GeneID" id="5483038"/>